<organism evidence="2 3">
    <name type="scientific">Catenaria anguillulae PL171</name>
    <dbReference type="NCBI Taxonomy" id="765915"/>
    <lineage>
        <taxon>Eukaryota</taxon>
        <taxon>Fungi</taxon>
        <taxon>Fungi incertae sedis</taxon>
        <taxon>Blastocladiomycota</taxon>
        <taxon>Blastocladiomycetes</taxon>
        <taxon>Blastocladiales</taxon>
        <taxon>Catenariaceae</taxon>
        <taxon>Catenaria</taxon>
    </lineage>
</organism>
<reference evidence="2 3" key="1">
    <citation type="submission" date="2016-07" db="EMBL/GenBank/DDBJ databases">
        <title>Pervasive Adenine N6-methylation of Active Genes in Fungi.</title>
        <authorList>
            <consortium name="DOE Joint Genome Institute"/>
            <person name="Mondo S.J."/>
            <person name="Dannebaum R.O."/>
            <person name="Kuo R.C."/>
            <person name="Labutti K."/>
            <person name="Haridas S."/>
            <person name="Kuo A."/>
            <person name="Salamov A."/>
            <person name="Ahrendt S.R."/>
            <person name="Lipzen A."/>
            <person name="Sullivan W."/>
            <person name="Andreopoulos W.B."/>
            <person name="Clum A."/>
            <person name="Lindquist E."/>
            <person name="Daum C."/>
            <person name="Ramamoorthy G.K."/>
            <person name="Gryganskyi A."/>
            <person name="Culley D."/>
            <person name="Magnuson J.K."/>
            <person name="James T.Y."/>
            <person name="O'Malley M.A."/>
            <person name="Stajich J.E."/>
            <person name="Spatafora J.W."/>
            <person name="Visel A."/>
            <person name="Grigoriev I.V."/>
        </authorList>
    </citation>
    <scope>NUCLEOTIDE SEQUENCE [LARGE SCALE GENOMIC DNA]</scope>
    <source>
        <strain evidence="2 3">PL171</strain>
    </source>
</reference>
<accession>A0A1Y2HUW3</accession>
<evidence type="ECO:0000256" key="1">
    <source>
        <dbReference type="SAM" id="SignalP"/>
    </source>
</evidence>
<feature type="chain" id="PRO_5013367945" evidence="1">
    <location>
        <begin position="19"/>
        <end position="127"/>
    </location>
</feature>
<keyword evidence="3" id="KW-1185">Reference proteome</keyword>
<comment type="caution">
    <text evidence="2">The sequence shown here is derived from an EMBL/GenBank/DDBJ whole genome shotgun (WGS) entry which is preliminary data.</text>
</comment>
<protein>
    <submittedName>
        <fullName evidence="2">Uncharacterized protein</fullName>
    </submittedName>
</protein>
<proteinExistence type="predicted"/>
<feature type="signal peptide" evidence="1">
    <location>
        <begin position="1"/>
        <end position="18"/>
    </location>
</feature>
<dbReference type="EMBL" id="MCFL01000012">
    <property type="protein sequence ID" value="ORZ37483.1"/>
    <property type="molecule type" value="Genomic_DNA"/>
</dbReference>
<dbReference type="AlphaFoldDB" id="A0A1Y2HUW3"/>
<evidence type="ECO:0000313" key="2">
    <source>
        <dbReference type="EMBL" id="ORZ37483.1"/>
    </source>
</evidence>
<sequence length="127" mass="13812">MALRAIADFALTLLGLESAPFMQLVDHPTLLPDLRKRITNTLVHFHPSLFAHHAAAPIARVIAHTLDCAHRLARDAPFQTAIHQRCVPIVSIDLVKLLEAGMGGAVPPMNEVRERVFARTLAGGAMV</sequence>
<keyword evidence="1" id="KW-0732">Signal</keyword>
<name>A0A1Y2HUW3_9FUNG</name>
<gene>
    <name evidence="2" type="ORF">BCR44DRAFT_1033758</name>
</gene>
<evidence type="ECO:0000313" key="3">
    <source>
        <dbReference type="Proteomes" id="UP000193411"/>
    </source>
</evidence>
<dbReference type="Proteomes" id="UP000193411">
    <property type="component" value="Unassembled WGS sequence"/>
</dbReference>